<evidence type="ECO:0000256" key="1">
    <source>
        <dbReference type="ARBA" id="ARBA00004430"/>
    </source>
</evidence>
<evidence type="ECO:0000259" key="9">
    <source>
        <dbReference type="Pfam" id="PF14738"/>
    </source>
</evidence>
<comment type="similarity">
    <text evidence="5">Belongs to the CFAP91 family.</text>
</comment>
<accession>G0UZP2</accession>
<dbReference type="InterPro" id="IPR026720">
    <property type="entry name" value="CFAP91"/>
</dbReference>
<sequence>MHYRARTKTDSVLGANGYTTEVDGRDRVRYFRPPVEVTGMPMRYVGMGNVRFSATADAPMTSRPDSHLALRRTGSAGTDMAWPVLRLPRLDCGGAVAAARSGNAKRAHRPSTVPKRAAESPAATVSLEGKRDAAMQTVYRENEAQTDPYTPEYFIPEGGDPNPQVLGLSELHWNDGLPAGVEEVELIQRLRRRRQVEGALLKETSKEAKLKNFHMLYDLEVKERDDRERHFEKLRERRLHQIRETLEERERMRDEANRLRLEKVKGERLATLQRVIGKVEAKRATVERKALADTASKTSASAARGLYALDPIETLRRKTDLIDVYAKGGLRVAEVQHPKNAANTGKSPTRKRQLAYLSRYRQYDVRPTMLMYEEGINELEVNKIPKIQTIPQSAFIPPENHAINSLPSLYQRREATRVVDALEYVHTKIKKGDTPAETIRVLELYRATPRPQRPDTPVLELEGEVDGAEQESCILLQRLLRGRAVQNDFFDGKERCRGLIEELQAASNAKYAERSDEEKRAEEEAKLREAIVDSIATEAQGDIIYDTLDYLFHEMTRQQDIRALEALRHEAEAVRAEREAREAELRAQERILHDKEAVQYAAYVRAIEDVVECYSHDLYTTVVEECAVEEAINEECDRLEMLPSSTANITSGSQAAENLVCDILDDFVLPAVIDMVRLKPDELDRKAPAAASVEFTMSLANNERSD</sequence>
<name>G0UZP2_TRYCI</name>
<feature type="coiled-coil region" evidence="7">
    <location>
        <begin position="557"/>
        <end position="591"/>
    </location>
</feature>
<feature type="region of interest" description="Disordered" evidence="8">
    <location>
        <begin position="101"/>
        <end position="130"/>
    </location>
</feature>
<gene>
    <name evidence="10" type="ORF">TCIL3000_11_2530</name>
</gene>
<dbReference type="AlphaFoldDB" id="G0UZP2"/>
<evidence type="ECO:0000256" key="6">
    <source>
        <dbReference type="ARBA" id="ARBA00029555"/>
    </source>
</evidence>
<evidence type="ECO:0000256" key="2">
    <source>
        <dbReference type="ARBA" id="ARBA00022490"/>
    </source>
</evidence>
<protein>
    <recommendedName>
        <fullName evidence="6">Cilia- and flagella-associated protein 91</fullName>
    </recommendedName>
</protein>
<dbReference type="VEuPathDB" id="TriTrypDB:TcIL3000.11.2530"/>
<organism evidence="10">
    <name type="scientific">Trypanosoma congolense (strain IL3000)</name>
    <dbReference type="NCBI Taxonomy" id="1068625"/>
    <lineage>
        <taxon>Eukaryota</taxon>
        <taxon>Discoba</taxon>
        <taxon>Euglenozoa</taxon>
        <taxon>Kinetoplastea</taxon>
        <taxon>Metakinetoplastina</taxon>
        <taxon>Trypanosomatida</taxon>
        <taxon>Trypanosomatidae</taxon>
        <taxon>Trypanosoma</taxon>
        <taxon>Nannomonas</taxon>
    </lineage>
</organism>
<dbReference type="PANTHER" id="PTHR22455">
    <property type="entry name" value="CILIA- AND FLAGELLA-ASSOCIATED PROTEIN 91"/>
    <property type="match status" value="1"/>
</dbReference>
<dbReference type="Pfam" id="PF14738">
    <property type="entry name" value="CFAP91"/>
    <property type="match status" value="1"/>
</dbReference>
<evidence type="ECO:0000256" key="8">
    <source>
        <dbReference type="SAM" id="MobiDB-lite"/>
    </source>
</evidence>
<feature type="coiled-coil region" evidence="7">
    <location>
        <begin position="239"/>
        <end position="289"/>
    </location>
</feature>
<keyword evidence="3" id="KW-0206">Cytoskeleton</keyword>
<keyword evidence="7" id="KW-0175">Coiled coil</keyword>
<keyword evidence="4" id="KW-0966">Cell projection</keyword>
<feature type="domain" description="CFAP91" evidence="9">
    <location>
        <begin position="135"/>
        <end position="289"/>
    </location>
</feature>
<keyword evidence="2" id="KW-0963">Cytoplasm</keyword>
<evidence type="ECO:0000256" key="7">
    <source>
        <dbReference type="SAM" id="Coils"/>
    </source>
</evidence>
<dbReference type="EMBL" id="HE575324">
    <property type="protein sequence ID" value="CCC94861.1"/>
    <property type="molecule type" value="Genomic_DNA"/>
</dbReference>
<reference evidence="10" key="1">
    <citation type="journal article" date="2012" name="Proc. Natl. Acad. Sci. U.S.A.">
        <title>Antigenic diversity is generated by distinct evolutionary mechanisms in African trypanosome species.</title>
        <authorList>
            <person name="Jackson A.P."/>
            <person name="Berry A."/>
            <person name="Aslett M."/>
            <person name="Allison H.C."/>
            <person name="Burton P."/>
            <person name="Vavrova-Anderson J."/>
            <person name="Brown R."/>
            <person name="Browne H."/>
            <person name="Corton N."/>
            <person name="Hauser H."/>
            <person name="Gamble J."/>
            <person name="Gilderthorp R."/>
            <person name="Marcello L."/>
            <person name="McQuillan J."/>
            <person name="Otto T.D."/>
            <person name="Quail M.A."/>
            <person name="Sanders M.J."/>
            <person name="van Tonder A."/>
            <person name="Ginger M.L."/>
            <person name="Field M.C."/>
            <person name="Barry J.D."/>
            <person name="Hertz-Fowler C."/>
            <person name="Berriman M."/>
        </authorList>
    </citation>
    <scope>NUCLEOTIDE SEQUENCE</scope>
    <source>
        <strain evidence="10">IL3000</strain>
    </source>
</reference>
<proteinExistence type="inferred from homology"/>
<evidence type="ECO:0000256" key="3">
    <source>
        <dbReference type="ARBA" id="ARBA00023212"/>
    </source>
</evidence>
<evidence type="ECO:0000256" key="5">
    <source>
        <dbReference type="ARBA" id="ARBA00029468"/>
    </source>
</evidence>
<dbReference type="GO" id="GO:0005930">
    <property type="term" value="C:axoneme"/>
    <property type="evidence" value="ECO:0007669"/>
    <property type="project" value="UniProtKB-SubCell"/>
</dbReference>
<dbReference type="PANTHER" id="PTHR22455:SF10">
    <property type="entry name" value="CILIA- AND FLAGELLA-ASSOCIATED PROTEIN 91"/>
    <property type="match status" value="1"/>
</dbReference>
<comment type="subcellular location">
    <subcellularLocation>
        <location evidence="1">Cytoplasm</location>
        <location evidence="1">Cytoskeleton</location>
        <location evidence="1">Cilium axoneme</location>
    </subcellularLocation>
</comment>
<evidence type="ECO:0000256" key="4">
    <source>
        <dbReference type="ARBA" id="ARBA00023273"/>
    </source>
</evidence>
<dbReference type="InterPro" id="IPR032840">
    <property type="entry name" value="CFAP91_dom"/>
</dbReference>
<evidence type="ECO:0000313" key="10">
    <source>
        <dbReference type="EMBL" id="CCC94861.1"/>
    </source>
</evidence>